<dbReference type="InterPro" id="IPR006909">
    <property type="entry name" value="Rad21/Rec8_C_eu"/>
</dbReference>
<dbReference type="GO" id="GO:0030892">
    <property type="term" value="C:mitotic cohesin complex"/>
    <property type="evidence" value="ECO:0007669"/>
    <property type="project" value="TreeGrafter"/>
</dbReference>
<evidence type="ECO:0000313" key="7">
    <source>
        <dbReference type="Proteomes" id="UP001321749"/>
    </source>
</evidence>
<dbReference type="CDD" id="cd21789">
    <property type="entry name" value="Rad21_Rec8_M_SpRec8p-like"/>
    <property type="match status" value="1"/>
</dbReference>
<accession>A0AAV9I485</accession>
<protein>
    <recommendedName>
        <fullName evidence="8">Rad21/Rec8-like protein N-terminal domain-containing protein</fullName>
    </recommendedName>
</protein>
<reference evidence="6" key="2">
    <citation type="submission" date="2023-06" db="EMBL/GenBank/DDBJ databases">
        <authorList>
            <consortium name="Lawrence Berkeley National Laboratory"/>
            <person name="Mondo S.J."/>
            <person name="Hensen N."/>
            <person name="Bonometti L."/>
            <person name="Westerberg I."/>
            <person name="Brannstrom I.O."/>
            <person name="Guillou S."/>
            <person name="Cros-Aarteil S."/>
            <person name="Calhoun S."/>
            <person name="Haridas S."/>
            <person name="Kuo A."/>
            <person name="Pangilinan J."/>
            <person name="Riley R."/>
            <person name="Labutti K."/>
            <person name="Andreopoulos B."/>
            <person name="Lipzen A."/>
            <person name="Chen C."/>
            <person name="Yanf M."/>
            <person name="Daum C."/>
            <person name="Ng V."/>
            <person name="Clum A."/>
            <person name="Steindorff A."/>
            <person name="Ohm R."/>
            <person name="Martin F."/>
            <person name="Silar P."/>
            <person name="Natvig D."/>
            <person name="Lalanne C."/>
            <person name="Gautier V."/>
            <person name="Ament-Velasquez S.L."/>
            <person name="Kruys A."/>
            <person name="Hutchinson M.I."/>
            <person name="Powell A.J."/>
            <person name="Barry K."/>
            <person name="Miller A.N."/>
            <person name="Grigoriev I.V."/>
            <person name="Debuchy R."/>
            <person name="Gladieux P."/>
            <person name="Thoren M.H."/>
            <person name="Johannesson H."/>
        </authorList>
    </citation>
    <scope>NUCLEOTIDE SEQUENCE</scope>
    <source>
        <strain evidence="6">PSN324</strain>
    </source>
</reference>
<dbReference type="GO" id="GO:0007064">
    <property type="term" value="P:mitotic sister chromatid cohesion"/>
    <property type="evidence" value="ECO:0007669"/>
    <property type="project" value="TreeGrafter"/>
</dbReference>
<evidence type="ECO:0000256" key="3">
    <source>
        <dbReference type="SAM" id="MobiDB-lite"/>
    </source>
</evidence>
<feature type="region of interest" description="Disordered" evidence="3">
    <location>
        <begin position="283"/>
        <end position="315"/>
    </location>
</feature>
<dbReference type="AlphaFoldDB" id="A0AAV9I485"/>
<proteinExistence type="predicted"/>
<evidence type="ECO:0000259" key="4">
    <source>
        <dbReference type="Pfam" id="PF04824"/>
    </source>
</evidence>
<comment type="subcellular location">
    <subcellularLocation>
        <location evidence="1">Nucleus</location>
    </subcellularLocation>
</comment>
<evidence type="ECO:0000256" key="1">
    <source>
        <dbReference type="ARBA" id="ARBA00004123"/>
    </source>
</evidence>
<feature type="region of interest" description="Disordered" evidence="3">
    <location>
        <begin position="495"/>
        <end position="532"/>
    </location>
</feature>
<dbReference type="InterPro" id="IPR006910">
    <property type="entry name" value="Rad21_Rec8_N"/>
</dbReference>
<dbReference type="Proteomes" id="UP001321749">
    <property type="component" value="Unassembled WGS sequence"/>
</dbReference>
<dbReference type="Gene3D" id="1.10.10.580">
    <property type="entry name" value="Structural maintenance of chromosome 1. Chain E"/>
    <property type="match status" value="1"/>
</dbReference>
<evidence type="ECO:0008006" key="8">
    <source>
        <dbReference type="Google" id="ProtNLM"/>
    </source>
</evidence>
<comment type="caution">
    <text evidence="6">The sequence shown here is derived from an EMBL/GenBank/DDBJ whole genome shotgun (WGS) entry which is preliminary data.</text>
</comment>
<reference evidence="6" key="1">
    <citation type="journal article" date="2023" name="Mol. Phylogenet. Evol.">
        <title>Genome-scale phylogeny and comparative genomics of the fungal order Sordariales.</title>
        <authorList>
            <person name="Hensen N."/>
            <person name="Bonometti L."/>
            <person name="Westerberg I."/>
            <person name="Brannstrom I.O."/>
            <person name="Guillou S."/>
            <person name="Cros-Aarteil S."/>
            <person name="Calhoun S."/>
            <person name="Haridas S."/>
            <person name="Kuo A."/>
            <person name="Mondo S."/>
            <person name="Pangilinan J."/>
            <person name="Riley R."/>
            <person name="LaButti K."/>
            <person name="Andreopoulos B."/>
            <person name="Lipzen A."/>
            <person name="Chen C."/>
            <person name="Yan M."/>
            <person name="Daum C."/>
            <person name="Ng V."/>
            <person name="Clum A."/>
            <person name="Steindorff A."/>
            <person name="Ohm R.A."/>
            <person name="Martin F."/>
            <person name="Silar P."/>
            <person name="Natvig D.O."/>
            <person name="Lalanne C."/>
            <person name="Gautier V."/>
            <person name="Ament-Velasquez S.L."/>
            <person name="Kruys A."/>
            <person name="Hutchinson M.I."/>
            <person name="Powell A.J."/>
            <person name="Barry K."/>
            <person name="Miller A.N."/>
            <person name="Grigoriev I.V."/>
            <person name="Debuchy R."/>
            <person name="Gladieux P."/>
            <person name="Hiltunen Thoren M."/>
            <person name="Johannesson H."/>
        </authorList>
    </citation>
    <scope>NUCLEOTIDE SEQUENCE</scope>
    <source>
        <strain evidence="6">PSN324</strain>
    </source>
</reference>
<gene>
    <name evidence="6" type="ORF">QBC42DRAFT_323318</name>
</gene>
<dbReference type="InterPro" id="IPR039781">
    <property type="entry name" value="Rad21/Rec8-like"/>
</dbReference>
<feature type="compositionally biased region" description="Low complexity" evidence="3">
    <location>
        <begin position="290"/>
        <end position="304"/>
    </location>
</feature>
<dbReference type="GO" id="GO:0005634">
    <property type="term" value="C:nucleus"/>
    <property type="evidence" value="ECO:0007669"/>
    <property type="project" value="UniProtKB-SubCell"/>
</dbReference>
<dbReference type="PANTHER" id="PTHR12585">
    <property type="entry name" value="SCC1 / RAD21 FAMILY MEMBER"/>
    <property type="match status" value="1"/>
</dbReference>
<dbReference type="EMBL" id="MU864930">
    <property type="protein sequence ID" value="KAK4466625.1"/>
    <property type="molecule type" value="Genomic_DNA"/>
</dbReference>
<keyword evidence="2" id="KW-0539">Nucleus</keyword>
<evidence type="ECO:0000259" key="5">
    <source>
        <dbReference type="Pfam" id="PF04825"/>
    </source>
</evidence>
<feature type="region of interest" description="Disordered" evidence="3">
    <location>
        <begin position="422"/>
        <end position="480"/>
    </location>
</feature>
<sequence>MFYSHEILTSRQYGVATVWLVSTVGIRSNTGNRKITRKEVELVNVPKACETILQPAAPIALRLQGSLLYGLSRVYSQQCQYVLHDAEKVQAHMMAFYNTLGGNTNLLDPKAGKAKRKEIMLQDDPEFNLDQNFNLPVFDFDDEGNLIVAEISQVSRKTSSQLSPLERARSSASGSFHGALNIPPSSDQNSPFFGDPLADNMVLDEDFNVMKQPGDDESDLHVFDDWGIQIDADGNIIEEPELPHLPKPQDQHQNDSVYSDLPVPFSDLGDFHMGGIDPVLPSDAPVPANELQQQLQQQQTQMQSPEEEEAAMSNREIAPAGRASVRVRRARQRRVLAPDNQTMISRRQLQAWNANYLANVAPAPFAGYGATPAEARNNAFNMIFGRGLANVGFPTDGHQIFNPMAVLFAGDALQAQILGFANQDGENPDDSEGHRHRRRSAAEALELEEEENSRRVRPRLSSDGSRQDAQVIQPLDEAEPGIEAGRAADFVLPDLPSDVPWNRPSSQIPSSSVKGGGGLGSRAGSRQVSASPLIRRSRGLEAIERFSDQPMYGSDGLGDFFPSQGGDPLSSDPAGPPEFPEIPVREQSVTINTSQAMLDALDREGRNFHVFIQTKAKDMGYPDEDDVDQKRRWVDFDQLFEREDRTRAVVVQAFHHVLTLATKNIIKVQQEGQGGIEPFGIIRVGVKVPDDEGNEGDFDIGDD</sequence>
<feature type="region of interest" description="Disordered" evidence="3">
    <location>
        <begin position="158"/>
        <end position="188"/>
    </location>
</feature>
<dbReference type="Pfam" id="PF04824">
    <property type="entry name" value="Rad21_Rec8"/>
    <property type="match status" value="1"/>
</dbReference>
<organism evidence="6 7">
    <name type="scientific">Cladorrhinum samala</name>
    <dbReference type="NCBI Taxonomy" id="585594"/>
    <lineage>
        <taxon>Eukaryota</taxon>
        <taxon>Fungi</taxon>
        <taxon>Dikarya</taxon>
        <taxon>Ascomycota</taxon>
        <taxon>Pezizomycotina</taxon>
        <taxon>Sordariomycetes</taxon>
        <taxon>Sordariomycetidae</taxon>
        <taxon>Sordariales</taxon>
        <taxon>Podosporaceae</taxon>
        <taxon>Cladorrhinum</taxon>
    </lineage>
</organism>
<dbReference type="InterPro" id="IPR023093">
    <property type="entry name" value="ScpA-like_C"/>
</dbReference>
<feature type="domain" description="Rad21/Rec8-like protein C-terminal eukaryotic" evidence="4">
    <location>
        <begin position="643"/>
        <end position="671"/>
    </location>
</feature>
<evidence type="ECO:0000256" key="2">
    <source>
        <dbReference type="ARBA" id="ARBA00023242"/>
    </source>
</evidence>
<feature type="domain" description="Rad21/Rec8-like protein N-terminal" evidence="5">
    <location>
        <begin position="1"/>
        <end position="115"/>
    </location>
</feature>
<evidence type="ECO:0000313" key="6">
    <source>
        <dbReference type="EMBL" id="KAK4466625.1"/>
    </source>
</evidence>
<dbReference type="Pfam" id="PF04825">
    <property type="entry name" value="Rad21_Rec8_N"/>
    <property type="match status" value="1"/>
</dbReference>
<dbReference type="PANTHER" id="PTHR12585:SF70">
    <property type="entry name" value="RAD21_REC8 N TERMINAL DOMAIN PROTEIN (AFU_ORTHOLOGUE AFUA_6G02900)"/>
    <property type="match status" value="1"/>
</dbReference>
<name>A0AAV9I485_9PEZI</name>
<keyword evidence="7" id="KW-1185">Reference proteome</keyword>
<dbReference type="GO" id="GO:0003682">
    <property type="term" value="F:chromatin binding"/>
    <property type="evidence" value="ECO:0007669"/>
    <property type="project" value="TreeGrafter"/>
</dbReference>